<organism evidence="1">
    <name type="scientific">marine sediment metagenome</name>
    <dbReference type="NCBI Taxonomy" id="412755"/>
    <lineage>
        <taxon>unclassified sequences</taxon>
        <taxon>metagenomes</taxon>
        <taxon>ecological metagenomes</taxon>
    </lineage>
</organism>
<proteinExistence type="predicted"/>
<reference evidence="1" key="1">
    <citation type="journal article" date="2015" name="Nature">
        <title>Complex archaea that bridge the gap between prokaryotes and eukaryotes.</title>
        <authorList>
            <person name="Spang A."/>
            <person name="Saw J.H."/>
            <person name="Jorgensen S.L."/>
            <person name="Zaremba-Niedzwiedzka K."/>
            <person name="Martijn J."/>
            <person name="Lind A.E."/>
            <person name="van Eijk R."/>
            <person name="Schleper C."/>
            <person name="Guy L."/>
            <person name="Ettema T.J."/>
        </authorList>
    </citation>
    <scope>NUCLEOTIDE SEQUENCE</scope>
</reference>
<evidence type="ECO:0008006" key="2">
    <source>
        <dbReference type="Google" id="ProtNLM"/>
    </source>
</evidence>
<evidence type="ECO:0000313" key="1">
    <source>
        <dbReference type="EMBL" id="KKK57500.1"/>
    </source>
</evidence>
<name>A0A0F8X957_9ZZZZ</name>
<dbReference type="AlphaFoldDB" id="A0A0F8X957"/>
<accession>A0A0F8X957</accession>
<gene>
    <name evidence="1" type="ORF">LCGC14_3053830</name>
</gene>
<comment type="caution">
    <text evidence="1">The sequence shown here is derived from an EMBL/GenBank/DDBJ whole genome shotgun (WGS) entry which is preliminary data.</text>
</comment>
<protein>
    <recommendedName>
        <fullName evidence="2">Alpha-D-phosphohexomutase alpha/beta/alpha domain-containing protein</fullName>
    </recommendedName>
</protein>
<feature type="non-terminal residue" evidence="1">
    <location>
        <position position="85"/>
    </location>
</feature>
<dbReference type="EMBL" id="LAZR01064448">
    <property type="protein sequence ID" value="KKK57500.1"/>
    <property type="molecule type" value="Genomic_DNA"/>
</dbReference>
<sequence>MMGSKSPENACPSMYRVHQKFNKASITDIETAIREEFQRINLKRRLKSGQRAGITVGSRGIDRLTDVVATVVACLKNLELKPCII</sequence>